<comment type="caution">
    <text evidence="2">The sequence shown here is derived from an EMBL/GenBank/DDBJ whole genome shotgun (WGS) entry which is preliminary data.</text>
</comment>
<dbReference type="AlphaFoldDB" id="A0A976IDE0"/>
<protein>
    <recommendedName>
        <fullName evidence="4">RxLR effector protein</fullName>
    </recommendedName>
</protein>
<keyword evidence="3" id="KW-1185">Reference proteome</keyword>
<dbReference type="GeneID" id="94346192"/>
<gene>
    <name evidence="2" type="ORF">CCR75_002424</name>
</gene>
<evidence type="ECO:0008006" key="4">
    <source>
        <dbReference type="Google" id="ProtNLM"/>
    </source>
</evidence>
<feature type="signal peptide" evidence="1">
    <location>
        <begin position="1"/>
        <end position="29"/>
    </location>
</feature>
<accession>A0A976IDE0</accession>
<organism evidence="2 3">
    <name type="scientific">Bremia lactucae</name>
    <name type="common">Lettuce downy mildew</name>
    <dbReference type="NCBI Taxonomy" id="4779"/>
    <lineage>
        <taxon>Eukaryota</taxon>
        <taxon>Sar</taxon>
        <taxon>Stramenopiles</taxon>
        <taxon>Oomycota</taxon>
        <taxon>Peronosporomycetes</taxon>
        <taxon>Peronosporales</taxon>
        <taxon>Peronosporaceae</taxon>
        <taxon>Bremia</taxon>
    </lineage>
</organism>
<sequence length="833" mass="94975">MSPKSMLHLLLRDFVSLLSILALLGCSETTAVVASAGANQANRGLRLPHIGNSAYTSADVEERTRPPPSLVNSLLTDAIHSSQHFIDPIINAVNRQKNEPSVKVQKAIAKHIETILTTDSGKEFVAKCKEISANANLAWPPTSAVSQTLDPFVTVAQLVSIVDERIPKLIKRFAAMDNNVERLAESAQMFIDELFDHDQVVNAAVMTDLETQRTGYWIFNVNSNAAESVAALPTVKKLQEMLHIEKVKAGVFELWLERLQIQMKQFHNVLDDGTLLLSPRDQLVNCHRWLAQQKAIIELDILRHVKAEFLNIPGQNDEGFVEVATHLVQNEIYRNTNRKKLVMPISKDKKLSMELRTLKEAKRLVDNLQFQLVGSNILSRFKVTITDLTKELEQAVHLQVAQNFNPFRASSGARIVKQLSSTSADVLMAEAELQISVSASKHKLQLERRRVIRNRVLSILEDSNNSGVLMKLKDRKTAKFSALRDEYSATLFDALGLSPTSPEGASEAKLWWACAEYDLREYGIDQYDEFLTNDFGNDEIKMARSILLANTYPQDVSLPARLLHTMLSNWGHNVKTLRWFEIRNVLKELVINAKHPPDSPAFAWYVRYQIDDWWDLLSLRTEQDHIISAVVKDIPLSERLSVEAAVRSYLDGGQFDDVVKALNFKHSTLQGFLKDKKLELLVRMLDWMKTVDISIVLKLMQLLNEDKFQLMLFDEALWLRCTHVHATRRKDLMVLYIDNWLVHSIKLRRDDTLKSEVGYNILYNYLVELVDATQHNYHALRSDTVLRALKERVQAQQQKFLSLPFQQIPRNEQFVAPSIRASKRHKVKGFTES</sequence>
<feature type="chain" id="PRO_5037791644" description="RxLR effector protein" evidence="1">
    <location>
        <begin position="30"/>
        <end position="833"/>
    </location>
</feature>
<evidence type="ECO:0000256" key="1">
    <source>
        <dbReference type="SAM" id="SignalP"/>
    </source>
</evidence>
<evidence type="ECO:0000313" key="2">
    <source>
        <dbReference type="EMBL" id="TDH67574.1"/>
    </source>
</evidence>
<dbReference type="Proteomes" id="UP000294530">
    <property type="component" value="Unassembled WGS sequence"/>
</dbReference>
<evidence type="ECO:0000313" key="3">
    <source>
        <dbReference type="Proteomes" id="UP000294530"/>
    </source>
</evidence>
<dbReference type="EMBL" id="SHOA02000014">
    <property type="protein sequence ID" value="TDH67574.1"/>
    <property type="molecule type" value="Genomic_DNA"/>
</dbReference>
<proteinExistence type="predicted"/>
<dbReference type="KEGG" id="blac:94346192"/>
<keyword evidence="1" id="KW-0732">Signal</keyword>
<name>A0A976IDE0_BRELC</name>
<dbReference type="RefSeq" id="XP_067817073.1">
    <property type="nucleotide sequence ID" value="XM_067960521.1"/>
</dbReference>
<reference evidence="2 3" key="1">
    <citation type="journal article" date="2021" name="Genome Biol.">
        <title>AFLAP: assembly-free linkage analysis pipeline using k-mers from genome sequencing data.</title>
        <authorList>
            <person name="Fletcher K."/>
            <person name="Zhang L."/>
            <person name="Gil J."/>
            <person name="Han R."/>
            <person name="Cavanaugh K."/>
            <person name="Michelmore R."/>
        </authorList>
    </citation>
    <scope>NUCLEOTIDE SEQUENCE [LARGE SCALE GENOMIC DNA]</scope>
    <source>
        <strain evidence="2 3">SF5</strain>
    </source>
</reference>
<dbReference type="PROSITE" id="PS51257">
    <property type="entry name" value="PROKAR_LIPOPROTEIN"/>
    <property type="match status" value="1"/>
</dbReference>